<dbReference type="Proteomes" id="UP001610728">
    <property type="component" value="Unassembled WGS sequence"/>
</dbReference>
<reference evidence="1 2" key="1">
    <citation type="submission" date="2020-05" db="EMBL/GenBank/DDBJ databases">
        <title>Ceratocystis lukuohia genome.</title>
        <authorList>
            <person name="Harrington T.C."/>
            <person name="Kim K."/>
            <person name="Mayers C.G."/>
        </authorList>
    </citation>
    <scope>NUCLEOTIDE SEQUENCE [LARGE SCALE GENOMIC DNA]</scope>
    <source>
        <strain evidence="1 2">C4212</strain>
    </source>
</reference>
<dbReference type="EMBL" id="JABSNW010000008">
    <property type="protein sequence ID" value="KAL2885246.1"/>
    <property type="molecule type" value="Genomic_DNA"/>
</dbReference>
<dbReference type="RefSeq" id="XP_070856426.1">
    <property type="nucleotide sequence ID" value="XM_071004395.1"/>
</dbReference>
<accession>A0ABR4MAF2</accession>
<proteinExistence type="predicted"/>
<dbReference type="GeneID" id="98120932"/>
<comment type="caution">
    <text evidence="1">The sequence shown here is derived from an EMBL/GenBank/DDBJ whole genome shotgun (WGS) entry which is preliminary data.</text>
</comment>
<protein>
    <submittedName>
        <fullName evidence="1">Uncharacterized protein</fullName>
    </submittedName>
</protein>
<keyword evidence="2" id="KW-1185">Reference proteome</keyword>
<name>A0ABR4MAF2_9PEZI</name>
<evidence type="ECO:0000313" key="1">
    <source>
        <dbReference type="EMBL" id="KAL2885246.1"/>
    </source>
</evidence>
<evidence type="ECO:0000313" key="2">
    <source>
        <dbReference type="Proteomes" id="UP001610728"/>
    </source>
</evidence>
<gene>
    <name evidence="1" type="ORF">HOO65_080196</name>
</gene>
<organism evidence="1 2">
    <name type="scientific">Ceratocystis lukuohia</name>
    <dbReference type="NCBI Taxonomy" id="2019550"/>
    <lineage>
        <taxon>Eukaryota</taxon>
        <taxon>Fungi</taxon>
        <taxon>Dikarya</taxon>
        <taxon>Ascomycota</taxon>
        <taxon>Pezizomycotina</taxon>
        <taxon>Sordariomycetes</taxon>
        <taxon>Hypocreomycetidae</taxon>
        <taxon>Microascales</taxon>
        <taxon>Ceratocystidaceae</taxon>
        <taxon>Ceratocystis</taxon>
    </lineage>
</organism>
<sequence>MQCRDGFEGTEVIPNSPGLQYTSKRRRNQCLPLGSLPTKKVWQDTPNKKIKRAMQELEKIDGLESRRDTRELSCFGQLELTPTRAHDIVKAKSPSHVFGDYCRELEQGKWYLPASKTSYGPRKKAI</sequence>